<dbReference type="EMBL" id="JAQQXP010000003">
    <property type="protein sequence ID" value="MDC8832746.1"/>
    <property type="molecule type" value="Genomic_DNA"/>
</dbReference>
<comment type="caution">
    <text evidence="1">The sequence shown here is derived from an EMBL/GenBank/DDBJ whole genome shotgun (WGS) entry which is preliminary data.</text>
</comment>
<keyword evidence="2" id="KW-1185">Reference proteome</keyword>
<dbReference type="Pfam" id="PF07254">
    <property type="entry name" value="Cpta_toxin"/>
    <property type="match status" value="1"/>
</dbReference>
<name>A0ABT5L8H1_9ALTE</name>
<dbReference type="Proteomes" id="UP001218788">
    <property type="component" value="Unassembled WGS sequence"/>
</dbReference>
<protein>
    <recommendedName>
        <fullName evidence="3">Toxin CptA</fullName>
    </recommendedName>
</protein>
<dbReference type="InterPro" id="IPR009883">
    <property type="entry name" value="YgfX"/>
</dbReference>
<evidence type="ECO:0008006" key="3">
    <source>
        <dbReference type="Google" id="ProtNLM"/>
    </source>
</evidence>
<gene>
    <name evidence="1" type="ORF">OIK42_18500</name>
</gene>
<accession>A0ABT5L8H1</accession>
<sequence length="149" mass="17414">MQPLLTESKYNVRLALTRCWWQPRLWLSASACAIAVLLSEHPEWTLLVCLVAMGLYWCLPPADTKRRRSTVEQVTVSESGRWVPLVAERNDSQDAWQIESRSKLLPFALYLVMVSERTGRRKSLWIFPRHTSELSYRRLARIVFRQGIL</sequence>
<proteinExistence type="predicted"/>
<dbReference type="RefSeq" id="WP_273642601.1">
    <property type="nucleotide sequence ID" value="NZ_JAQQXP010000003.1"/>
</dbReference>
<evidence type="ECO:0000313" key="2">
    <source>
        <dbReference type="Proteomes" id="UP001218788"/>
    </source>
</evidence>
<reference evidence="1 2" key="1">
    <citation type="submission" date="2022-10" db="EMBL/GenBank/DDBJ databases">
        <title>Alteromonas sp. chi3 Genome sequencing.</title>
        <authorList>
            <person name="Park S."/>
        </authorList>
    </citation>
    <scope>NUCLEOTIDE SEQUENCE [LARGE SCALE GENOMIC DNA]</scope>
    <source>
        <strain evidence="2">chi3</strain>
    </source>
</reference>
<organism evidence="1 2">
    <name type="scientific">Alteromonas gilva</name>
    <dbReference type="NCBI Taxonomy" id="2987522"/>
    <lineage>
        <taxon>Bacteria</taxon>
        <taxon>Pseudomonadati</taxon>
        <taxon>Pseudomonadota</taxon>
        <taxon>Gammaproteobacteria</taxon>
        <taxon>Alteromonadales</taxon>
        <taxon>Alteromonadaceae</taxon>
        <taxon>Alteromonas/Salinimonas group</taxon>
        <taxon>Alteromonas</taxon>
    </lineage>
</organism>
<evidence type="ECO:0000313" key="1">
    <source>
        <dbReference type="EMBL" id="MDC8832746.1"/>
    </source>
</evidence>